<name>A0ABD5I080_BACTU</name>
<keyword evidence="2" id="KW-0012">Acyltransferase</keyword>
<evidence type="ECO:0000313" key="5">
    <source>
        <dbReference type="EMBL" id="MDW9210587.1"/>
    </source>
</evidence>
<dbReference type="EMBL" id="JAWQCK010000007">
    <property type="protein sequence ID" value="MDW9210587.1"/>
    <property type="molecule type" value="Genomic_DNA"/>
</dbReference>
<protein>
    <submittedName>
        <fullName evidence="5">GNAT family N-acetyltransferase</fullName>
    </submittedName>
</protein>
<dbReference type="PANTHER" id="PTHR43420">
    <property type="entry name" value="ACETYLTRANSFERASE"/>
    <property type="match status" value="1"/>
</dbReference>
<sequence length="316" mass="36831">MSVHFKLRDKINNRWNLLYAYMLSLIQAIGGQFYMIQYKRCSEVNIDLVYEAFKEGFSDYIIKMEVSKGDFIHRFFGPEGNLLEHSFLALEEGKSVGVILGGIKDYESIKTMRCGTLAVHPNYRGIGVSQKLFELHKEEAIQHGCKQLFLEVIVGNDRAIHFYNKLGYVKVYDLSYYNLNDLTKIMNKDCKDIEVKQLEFPTFKDEIQKWLNFHINWQNDVDYIEQTNNVFYGAYVDNELKGSLCVNEQGKISFIFVDKDYRNIGVGMTLLQVAREELHLSSLSIGFPNNNLLEGFLKKCRFEKNSLAQYEMYLLL</sequence>
<dbReference type="GO" id="GO:0016746">
    <property type="term" value="F:acyltransferase activity"/>
    <property type="evidence" value="ECO:0007669"/>
    <property type="project" value="UniProtKB-KW"/>
</dbReference>
<dbReference type="PANTHER" id="PTHR43420:SF44">
    <property type="entry name" value="ACETYLTRANSFERASE YPEA"/>
    <property type="match status" value="1"/>
</dbReference>
<organism evidence="5 6">
    <name type="scientific">Bacillus thuringiensis serovar toumanoffi</name>
    <dbReference type="NCBI Taxonomy" id="180862"/>
    <lineage>
        <taxon>Bacteria</taxon>
        <taxon>Bacillati</taxon>
        <taxon>Bacillota</taxon>
        <taxon>Bacilli</taxon>
        <taxon>Bacillales</taxon>
        <taxon>Bacillaceae</taxon>
        <taxon>Bacillus</taxon>
        <taxon>Bacillus cereus group</taxon>
    </lineage>
</organism>
<keyword evidence="3" id="KW-0812">Transmembrane</keyword>
<evidence type="ECO:0000256" key="1">
    <source>
        <dbReference type="ARBA" id="ARBA00022679"/>
    </source>
</evidence>
<evidence type="ECO:0000259" key="4">
    <source>
        <dbReference type="PROSITE" id="PS51186"/>
    </source>
</evidence>
<feature type="domain" description="N-acetyltransferase" evidence="4">
    <location>
        <begin position="36"/>
        <end position="191"/>
    </location>
</feature>
<feature type="domain" description="N-acetyltransferase" evidence="4">
    <location>
        <begin position="193"/>
        <end position="316"/>
    </location>
</feature>
<dbReference type="InterPro" id="IPR050680">
    <property type="entry name" value="YpeA/RimI_acetyltransf"/>
</dbReference>
<gene>
    <name evidence="5" type="primary">rimI</name>
    <name evidence="5" type="ORF">BTTOUR_17760</name>
</gene>
<dbReference type="Pfam" id="PF00583">
    <property type="entry name" value="Acetyltransf_1"/>
    <property type="match status" value="1"/>
</dbReference>
<accession>A0ABD5I080</accession>
<dbReference type="PROSITE" id="PS51186">
    <property type="entry name" value="GNAT"/>
    <property type="match status" value="2"/>
</dbReference>
<evidence type="ECO:0000256" key="3">
    <source>
        <dbReference type="SAM" id="Phobius"/>
    </source>
</evidence>
<dbReference type="Proteomes" id="UP001272716">
    <property type="component" value="Unassembled WGS sequence"/>
</dbReference>
<evidence type="ECO:0000256" key="2">
    <source>
        <dbReference type="ARBA" id="ARBA00023315"/>
    </source>
</evidence>
<comment type="caution">
    <text evidence="5">The sequence shown here is derived from an EMBL/GenBank/DDBJ whole genome shotgun (WGS) entry which is preliminary data.</text>
</comment>
<dbReference type="Pfam" id="PF13673">
    <property type="entry name" value="Acetyltransf_10"/>
    <property type="match status" value="1"/>
</dbReference>
<evidence type="ECO:0000313" key="6">
    <source>
        <dbReference type="Proteomes" id="UP001272716"/>
    </source>
</evidence>
<dbReference type="SUPFAM" id="SSF55729">
    <property type="entry name" value="Acyl-CoA N-acyltransferases (Nat)"/>
    <property type="match status" value="1"/>
</dbReference>
<feature type="transmembrane region" description="Helical" evidence="3">
    <location>
        <begin position="16"/>
        <end position="36"/>
    </location>
</feature>
<dbReference type="InterPro" id="IPR016181">
    <property type="entry name" value="Acyl_CoA_acyltransferase"/>
</dbReference>
<dbReference type="Gene3D" id="3.40.630.30">
    <property type="match status" value="2"/>
</dbReference>
<dbReference type="CDD" id="cd04301">
    <property type="entry name" value="NAT_SF"/>
    <property type="match status" value="2"/>
</dbReference>
<dbReference type="InterPro" id="IPR000182">
    <property type="entry name" value="GNAT_dom"/>
</dbReference>
<dbReference type="AlphaFoldDB" id="A0ABD5I080"/>
<proteinExistence type="predicted"/>
<keyword evidence="1" id="KW-0808">Transferase</keyword>
<reference evidence="5 6" key="1">
    <citation type="submission" date="2023-10" db="EMBL/GenBank/DDBJ databases">
        <title>Draft Genome Sequence of Bacillus thuringiensis serovar. toumanoffi 4059: Identification of a Novel Cry Protein Candidate.</title>
        <authorList>
            <person name="Murdoch R.W."/>
            <person name="Gemler B."/>
            <person name="Heater B.S."/>
        </authorList>
    </citation>
    <scope>NUCLEOTIDE SEQUENCE [LARGE SCALE GENOMIC DNA]</scope>
    <source>
        <strain evidence="5 6">4059</strain>
    </source>
</reference>
<keyword evidence="3" id="KW-0472">Membrane</keyword>
<keyword evidence="3" id="KW-1133">Transmembrane helix</keyword>